<sequence length="475" mass="52573">MATIQMLERASTKRPATHGRTRSDPTDWMQRFRVEREKRDALDLELSPQNEPAQKRIARASSDVDIVASMPYTASRSAPPFDNFNLNGSAAMITYDMGDQETDEAAPSTASAQSQAWTVEEDLLILELVEQFGRRWSKIAAQLPGRTDNGVRNRFNRMEQAQSIRVQRGSEHGYRCRRCGQPKRGHICAANTQGDAPDGVTLRQKAAELSVLSATRIPLSESRVEPSSALGLKVLDPPRERVCLRGEVLHGIPSMLSPLPKPTQNMPLRPGLNANTESTIVESSLSSFFDHATEHNLPVDGIEERTLVAAPDASQQHSSFEHQPIFNCIHEMDEENLDELLQSLQSLTGALVVKDGLSDSLPQVATLDSSHVHVAQGDREYLWSYGPSSAPEQVTAPYGVRDDFRPQPEQATWSQPPLEDAYGQDWYNQQGSLPGQNGNMEHPRTCSSLNKDDPMLAMYCMASLSQSMARRVATA</sequence>
<dbReference type="Gene3D" id="1.10.10.60">
    <property type="entry name" value="Homeodomain-like"/>
    <property type="match status" value="1"/>
</dbReference>
<dbReference type="PROSITE" id="PS50090">
    <property type="entry name" value="MYB_LIKE"/>
    <property type="match status" value="1"/>
</dbReference>
<evidence type="ECO:0000256" key="1">
    <source>
        <dbReference type="SAM" id="MobiDB-lite"/>
    </source>
</evidence>
<dbReference type="SUPFAM" id="SSF46689">
    <property type="entry name" value="Homeodomain-like"/>
    <property type="match status" value="1"/>
</dbReference>
<dbReference type="AlphaFoldDB" id="A0A7S3U643"/>
<protein>
    <submittedName>
        <fullName evidence="4">Uncharacterized protein</fullName>
    </submittedName>
</protein>
<dbReference type="EMBL" id="HBIQ01113591">
    <property type="protein sequence ID" value="CAE0604255.1"/>
    <property type="molecule type" value="Transcribed_RNA"/>
</dbReference>
<evidence type="ECO:0000259" key="2">
    <source>
        <dbReference type="PROSITE" id="PS50090"/>
    </source>
</evidence>
<dbReference type="SMART" id="SM00717">
    <property type="entry name" value="SANT"/>
    <property type="match status" value="1"/>
</dbReference>
<dbReference type="CDD" id="cd00167">
    <property type="entry name" value="SANT"/>
    <property type="match status" value="1"/>
</dbReference>
<organism evidence="4">
    <name type="scientific">Strombidinopsis acuminata</name>
    <dbReference type="NCBI Taxonomy" id="141414"/>
    <lineage>
        <taxon>Eukaryota</taxon>
        <taxon>Sar</taxon>
        <taxon>Alveolata</taxon>
        <taxon>Ciliophora</taxon>
        <taxon>Intramacronucleata</taxon>
        <taxon>Spirotrichea</taxon>
        <taxon>Choreotrichia</taxon>
        <taxon>Choreotrichida</taxon>
        <taxon>Strombidinopsidae</taxon>
        <taxon>Strombidinopsis</taxon>
    </lineage>
</organism>
<dbReference type="GO" id="GO:0000978">
    <property type="term" value="F:RNA polymerase II cis-regulatory region sequence-specific DNA binding"/>
    <property type="evidence" value="ECO:0007669"/>
    <property type="project" value="TreeGrafter"/>
</dbReference>
<name>A0A7S3U643_9SPIT</name>
<evidence type="ECO:0000313" key="4">
    <source>
        <dbReference type="EMBL" id="CAE0604255.1"/>
    </source>
</evidence>
<feature type="domain" description="Myb-like" evidence="2">
    <location>
        <begin position="109"/>
        <end position="159"/>
    </location>
</feature>
<dbReference type="PANTHER" id="PTHR45614">
    <property type="entry name" value="MYB PROTEIN-RELATED"/>
    <property type="match status" value="1"/>
</dbReference>
<dbReference type="Pfam" id="PF00249">
    <property type="entry name" value="Myb_DNA-binding"/>
    <property type="match status" value="1"/>
</dbReference>
<dbReference type="PROSITE" id="PS51294">
    <property type="entry name" value="HTH_MYB"/>
    <property type="match status" value="1"/>
</dbReference>
<gene>
    <name evidence="4" type="ORF">SACU0126_LOCUS36022</name>
</gene>
<dbReference type="InterPro" id="IPR009057">
    <property type="entry name" value="Homeodomain-like_sf"/>
</dbReference>
<dbReference type="InterPro" id="IPR001005">
    <property type="entry name" value="SANT/Myb"/>
</dbReference>
<feature type="region of interest" description="Disordered" evidence="1">
    <location>
        <begin position="1"/>
        <end position="27"/>
    </location>
</feature>
<dbReference type="GO" id="GO:0000981">
    <property type="term" value="F:DNA-binding transcription factor activity, RNA polymerase II-specific"/>
    <property type="evidence" value="ECO:0007669"/>
    <property type="project" value="TreeGrafter"/>
</dbReference>
<proteinExistence type="predicted"/>
<feature type="domain" description="HTH myb-type" evidence="3">
    <location>
        <begin position="109"/>
        <end position="163"/>
    </location>
</feature>
<dbReference type="InterPro" id="IPR050560">
    <property type="entry name" value="MYB_TF"/>
</dbReference>
<dbReference type="GO" id="GO:0005634">
    <property type="term" value="C:nucleus"/>
    <property type="evidence" value="ECO:0007669"/>
    <property type="project" value="TreeGrafter"/>
</dbReference>
<accession>A0A7S3U643</accession>
<reference evidence="4" key="1">
    <citation type="submission" date="2021-01" db="EMBL/GenBank/DDBJ databases">
        <authorList>
            <person name="Corre E."/>
            <person name="Pelletier E."/>
            <person name="Niang G."/>
            <person name="Scheremetjew M."/>
            <person name="Finn R."/>
            <person name="Kale V."/>
            <person name="Holt S."/>
            <person name="Cochrane G."/>
            <person name="Meng A."/>
            <person name="Brown T."/>
            <person name="Cohen L."/>
        </authorList>
    </citation>
    <scope>NUCLEOTIDE SEQUENCE</scope>
    <source>
        <strain evidence="4">SPMC142</strain>
    </source>
</reference>
<dbReference type="InterPro" id="IPR017930">
    <property type="entry name" value="Myb_dom"/>
</dbReference>
<evidence type="ECO:0000259" key="3">
    <source>
        <dbReference type="PROSITE" id="PS51294"/>
    </source>
</evidence>